<keyword evidence="1" id="KW-1133">Transmembrane helix</keyword>
<proteinExistence type="predicted"/>
<protein>
    <submittedName>
        <fullName evidence="2">Uncharacterized protein</fullName>
    </submittedName>
</protein>
<evidence type="ECO:0000256" key="1">
    <source>
        <dbReference type="SAM" id="Phobius"/>
    </source>
</evidence>
<gene>
    <name evidence="2" type="ORF">BED47_14325</name>
</gene>
<keyword evidence="1" id="KW-0472">Membrane</keyword>
<evidence type="ECO:0000313" key="3">
    <source>
        <dbReference type="Proteomes" id="UP000094580"/>
    </source>
</evidence>
<sequence>MGNFFNINAVNSFSEIEIFEKIFTNLNKVVSLNNTMETVVIILAIAPYLFIQNKDSRVLIFGTASVFVFFINI</sequence>
<reference evidence="2 3" key="1">
    <citation type="submission" date="2016-07" db="EMBL/GenBank/DDBJ databases">
        <authorList>
            <person name="Townsley L."/>
            <person name="Shank E.A."/>
        </authorList>
    </citation>
    <scope>NUCLEOTIDE SEQUENCE [LARGE SCALE GENOMIC DNA]</scope>
    <source>
        <strain evidence="2 3">CH01</strain>
    </source>
</reference>
<feature type="transmembrane region" description="Helical" evidence="1">
    <location>
        <begin position="29"/>
        <end position="50"/>
    </location>
</feature>
<name>A0ABX2ZKV9_9BACI</name>
<accession>A0ABX2ZKV9</accession>
<evidence type="ECO:0000313" key="2">
    <source>
        <dbReference type="EMBL" id="ODG90037.1"/>
    </source>
</evidence>
<organism evidence="2 3">
    <name type="scientific">Gottfriedia luciferensis</name>
    <dbReference type="NCBI Taxonomy" id="178774"/>
    <lineage>
        <taxon>Bacteria</taxon>
        <taxon>Bacillati</taxon>
        <taxon>Bacillota</taxon>
        <taxon>Bacilli</taxon>
        <taxon>Bacillales</taxon>
        <taxon>Bacillaceae</taxon>
        <taxon>Gottfriedia</taxon>
    </lineage>
</organism>
<dbReference type="Proteomes" id="UP000094580">
    <property type="component" value="Unassembled WGS sequence"/>
</dbReference>
<comment type="caution">
    <text evidence="2">The sequence shown here is derived from an EMBL/GenBank/DDBJ whole genome shotgun (WGS) entry which is preliminary data.</text>
</comment>
<keyword evidence="1" id="KW-0812">Transmembrane</keyword>
<keyword evidence="3" id="KW-1185">Reference proteome</keyword>
<dbReference type="EMBL" id="MDKC01000036">
    <property type="protein sequence ID" value="ODG90037.1"/>
    <property type="molecule type" value="Genomic_DNA"/>
</dbReference>